<evidence type="ECO:0000259" key="7">
    <source>
        <dbReference type="Pfam" id="PF20803"/>
    </source>
</evidence>
<keyword evidence="1" id="KW-0540">Nuclease</keyword>
<dbReference type="InterPro" id="IPR048846">
    <property type="entry name" value="PaaX-like_central"/>
</dbReference>
<keyword evidence="2" id="KW-0479">Metal-binding</keyword>
<evidence type="ECO:0000256" key="2">
    <source>
        <dbReference type="ARBA" id="ARBA00022723"/>
    </source>
</evidence>
<keyword evidence="5" id="KW-0460">Magnesium</keyword>
<dbReference type="NCBIfam" id="TIGR01573">
    <property type="entry name" value="cas2"/>
    <property type="match status" value="1"/>
</dbReference>
<gene>
    <name evidence="8" type="ORF">A2696_02180</name>
</gene>
<evidence type="ECO:0000256" key="3">
    <source>
        <dbReference type="ARBA" id="ARBA00022759"/>
    </source>
</evidence>
<dbReference type="EMBL" id="MFBA01000008">
    <property type="protein sequence ID" value="OGD85980.1"/>
    <property type="molecule type" value="Genomic_DNA"/>
</dbReference>
<evidence type="ECO:0000256" key="6">
    <source>
        <dbReference type="ARBA" id="ARBA00023118"/>
    </source>
</evidence>
<evidence type="ECO:0000313" key="9">
    <source>
        <dbReference type="Proteomes" id="UP000177069"/>
    </source>
</evidence>
<dbReference type="Gene3D" id="3.30.70.2650">
    <property type="match status" value="1"/>
</dbReference>
<evidence type="ECO:0000256" key="1">
    <source>
        <dbReference type="ARBA" id="ARBA00022722"/>
    </source>
</evidence>
<reference evidence="8 9" key="1">
    <citation type="journal article" date="2016" name="Nat. Commun.">
        <title>Thousands of microbial genomes shed light on interconnected biogeochemical processes in an aquifer system.</title>
        <authorList>
            <person name="Anantharaman K."/>
            <person name="Brown C.T."/>
            <person name="Hug L.A."/>
            <person name="Sharon I."/>
            <person name="Castelle C.J."/>
            <person name="Probst A.J."/>
            <person name="Thomas B.C."/>
            <person name="Singh A."/>
            <person name="Wilkins M.J."/>
            <person name="Karaoz U."/>
            <person name="Brodie E.L."/>
            <person name="Williams K.H."/>
            <person name="Hubbard S.S."/>
            <person name="Banfield J.F."/>
        </authorList>
    </citation>
    <scope>NUCLEOTIDE SEQUENCE [LARGE SCALE GENOMIC DNA]</scope>
</reference>
<evidence type="ECO:0000313" key="8">
    <source>
        <dbReference type="EMBL" id="OGD85980.1"/>
    </source>
</evidence>
<dbReference type="AlphaFoldDB" id="A0A1F5G282"/>
<keyword evidence="6" id="KW-0051">Antiviral defense</keyword>
<keyword evidence="3 8" id="KW-0255">Endonuclease</keyword>
<dbReference type="Proteomes" id="UP000177069">
    <property type="component" value="Unassembled WGS sequence"/>
</dbReference>
<dbReference type="InterPro" id="IPR021127">
    <property type="entry name" value="CRISPR_associated_Cas2"/>
</dbReference>
<dbReference type="GO" id="GO:0004521">
    <property type="term" value="F:RNA endonuclease activity"/>
    <property type="evidence" value="ECO:0007669"/>
    <property type="project" value="InterPro"/>
</dbReference>
<dbReference type="SUPFAM" id="SSF143430">
    <property type="entry name" value="TTP0101/SSO1404-like"/>
    <property type="match status" value="1"/>
</dbReference>
<feature type="domain" description="Transcriptional repressor PaaX-like central Cas2-like" evidence="7">
    <location>
        <begin position="103"/>
        <end position="173"/>
    </location>
</feature>
<evidence type="ECO:0000256" key="4">
    <source>
        <dbReference type="ARBA" id="ARBA00022801"/>
    </source>
</evidence>
<name>A0A1F5G282_9BACT</name>
<comment type="caution">
    <text evidence="8">The sequence shown here is derived from an EMBL/GenBank/DDBJ whole genome shotgun (WGS) entry which is preliminary data.</text>
</comment>
<proteinExistence type="predicted"/>
<organism evidence="8 9">
    <name type="scientific">Candidatus Curtissbacteria bacterium RIFCSPHIGHO2_01_FULL_41_13</name>
    <dbReference type="NCBI Taxonomy" id="1797745"/>
    <lineage>
        <taxon>Bacteria</taxon>
        <taxon>Candidatus Curtissiibacteriota</taxon>
    </lineage>
</organism>
<protein>
    <submittedName>
        <fullName evidence="8">CRISPR-associated endonuclease Cas2</fullName>
    </submittedName>
</protein>
<dbReference type="Pfam" id="PF20803">
    <property type="entry name" value="PaaX_M"/>
    <property type="match status" value="1"/>
</dbReference>
<keyword evidence="4" id="KW-0378">Hydrolase</keyword>
<accession>A0A1F5G282</accession>
<evidence type="ECO:0000256" key="5">
    <source>
        <dbReference type="ARBA" id="ARBA00022842"/>
    </source>
</evidence>
<sequence>MKISPRVKDILLVLGVGAVVVTSVVAPGLPRVIYYLVKQNKDAEKKLAKFNHRLFNQELKRLKKVGSVKFVENNGGLIAQLTKEGENKIAKYQFEGMKIQKPKRWDRKWRLIIFDIPEWKKKAREMLREKLKSLGFYQLQKSVYIYPFPCIDEITILRENYDLDISEVMYLLVEKFEGRKISIQNFN</sequence>
<dbReference type="GO" id="GO:0043571">
    <property type="term" value="P:maintenance of CRISPR repeat elements"/>
    <property type="evidence" value="ECO:0007669"/>
    <property type="project" value="InterPro"/>
</dbReference>